<evidence type="ECO:0000313" key="3">
    <source>
        <dbReference type="Proteomes" id="UP000283269"/>
    </source>
</evidence>
<gene>
    <name evidence="2" type="ORF">CVT25_004841</name>
</gene>
<accession>A0A409XGL6</accession>
<dbReference type="InParanoid" id="A0A409XGL6"/>
<keyword evidence="1" id="KW-0812">Transmembrane</keyword>
<evidence type="ECO:0000313" key="2">
    <source>
        <dbReference type="EMBL" id="PPQ89898.1"/>
    </source>
</evidence>
<dbReference type="EMBL" id="NHYD01001790">
    <property type="protein sequence ID" value="PPQ89898.1"/>
    <property type="molecule type" value="Genomic_DNA"/>
</dbReference>
<feature type="transmembrane region" description="Helical" evidence="1">
    <location>
        <begin position="67"/>
        <end position="90"/>
    </location>
</feature>
<dbReference type="Proteomes" id="UP000283269">
    <property type="component" value="Unassembled WGS sequence"/>
</dbReference>
<dbReference type="OrthoDB" id="3265004at2759"/>
<feature type="transmembrane region" description="Helical" evidence="1">
    <location>
        <begin position="110"/>
        <end position="128"/>
    </location>
</feature>
<organism evidence="2 3">
    <name type="scientific">Psilocybe cyanescens</name>
    <dbReference type="NCBI Taxonomy" id="93625"/>
    <lineage>
        <taxon>Eukaryota</taxon>
        <taxon>Fungi</taxon>
        <taxon>Dikarya</taxon>
        <taxon>Basidiomycota</taxon>
        <taxon>Agaricomycotina</taxon>
        <taxon>Agaricomycetes</taxon>
        <taxon>Agaricomycetidae</taxon>
        <taxon>Agaricales</taxon>
        <taxon>Agaricineae</taxon>
        <taxon>Strophariaceae</taxon>
        <taxon>Psilocybe</taxon>
    </lineage>
</organism>
<name>A0A409XGL6_PSICY</name>
<proteinExistence type="predicted"/>
<dbReference type="STRING" id="93625.A0A409XGL6"/>
<dbReference type="AlphaFoldDB" id="A0A409XGL6"/>
<protein>
    <submittedName>
        <fullName evidence="2">Uncharacterized protein</fullName>
    </submittedName>
</protein>
<comment type="caution">
    <text evidence="2">The sequence shown here is derived from an EMBL/GenBank/DDBJ whole genome shotgun (WGS) entry which is preliminary data.</text>
</comment>
<sequence length="268" mass="29380">MAVNWYYTQVVFIDNGDTRANSFIASIEDGKPWIFIVSDILDFSVFILSDGLLIWRCYHVWGKSRRVLAVLLVFMLAEVGLFVAVVTFTVLLNSLVREEEANLANHIRSAQIFISLTTTIITTVLLAYKIHTASSRVISRSKGVFRHAAVVLVESAAAYSFVILIYAVFGVIPSTNFVGSANYNTTDYMGMVVNIVGGVAPTILVARIVLTDPKDTVAPTITHISGIHFQSEHGTNQGTSADGGDVIVDVTVSEIYNAVRQDEEKQTK</sequence>
<reference evidence="2 3" key="1">
    <citation type="journal article" date="2018" name="Evol. Lett.">
        <title>Horizontal gene cluster transfer increased hallucinogenic mushroom diversity.</title>
        <authorList>
            <person name="Reynolds H.T."/>
            <person name="Vijayakumar V."/>
            <person name="Gluck-Thaler E."/>
            <person name="Korotkin H.B."/>
            <person name="Matheny P.B."/>
            <person name="Slot J.C."/>
        </authorList>
    </citation>
    <scope>NUCLEOTIDE SEQUENCE [LARGE SCALE GENOMIC DNA]</scope>
    <source>
        <strain evidence="2 3">2631</strain>
    </source>
</reference>
<keyword evidence="1" id="KW-0472">Membrane</keyword>
<feature type="transmembrane region" description="Helical" evidence="1">
    <location>
        <begin position="33"/>
        <end position="55"/>
    </location>
</feature>
<evidence type="ECO:0000256" key="1">
    <source>
        <dbReference type="SAM" id="Phobius"/>
    </source>
</evidence>
<feature type="transmembrane region" description="Helical" evidence="1">
    <location>
        <begin position="189"/>
        <end position="210"/>
    </location>
</feature>
<keyword evidence="1" id="KW-1133">Transmembrane helix</keyword>
<keyword evidence="3" id="KW-1185">Reference proteome</keyword>
<feature type="transmembrane region" description="Helical" evidence="1">
    <location>
        <begin position="149"/>
        <end position="169"/>
    </location>
</feature>